<feature type="transmembrane region" description="Helical" evidence="1">
    <location>
        <begin position="47"/>
        <end position="70"/>
    </location>
</feature>
<dbReference type="Gene3D" id="1.20.144.10">
    <property type="entry name" value="Phosphatidic acid phosphatase type 2/haloperoxidase"/>
    <property type="match status" value="1"/>
</dbReference>
<dbReference type="KEGG" id="tcq:TIRI35C_1224"/>
<evidence type="ECO:0000313" key="4">
    <source>
        <dbReference type="Proteomes" id="UP000516304"/>
    </source>
</evidence>
<feature type="transmembrane region" description="Helical" evidence="1">
    <location>
        <begin position="82"/>
        <end position="102"/>
    </location>
</feature>
<feature type="domain" description="Phosphatidic acid phosphatase type 2/haloperoxidase" evidence="2">
    <location>
        <begin position="77"/>
        <end position="182"/>
    </location>
</feature>
<keyword evidence="1" id="KW-1133">Transmembrane helix</keyword>
<dbReference type="AlphaFoldDB" id="A0A7G2DBI8"/>
<dbReference type="Proteomes" id="UP000516304">
    <property type="component" value="Chromosome TIRI35C"/>
</dbReference>
<dbReference type="PANTHER" id="PTHR14969">
    <property type="entry name" value="SPHINGOSINE-1-PHOSPHATE PHOSPHOHYDROLASE"/>
    <property type="match status" value="1"/>
</dbReference>
<keyword evidence="4" id="KW-1185">Reference proteome</keyword>
<dbReference type="RefSeq" id="WP_188202154.1">
    <property type="nucleotide sequence ID" value="NZ_LR881183.1"/>
</dbReference>
<dbReference type="InterPro" id="IPR000326">
    <property type="entry name" value="PAP2/HPO"/>
</dbReference>
<proteinExistence type="predicted"/>
<protein>
    <recommendedName>
        <fullName evidence="2">Phosphatidic acid phosphatase type 2/haloperoxidase domain-containing protein</fullName>
    </recommendedName>
</protein>
<dbReference type="EMBL" id="LR881183">
    <property type="protein sequence ID" value="CAD5244378.1"/>
    <property type="molecule type" value="Genomic_DNA"/>
</dbReference>
<feature type="transmembrane region" description="Helical" evidence="1">
    <location>
        <begin position="141"/>
        <end position="161"/>
    </location>
</feature>
<accession>A0A7G2DBI8</accession>
<evidence type="ECO:0000313" key="3">
    <source>
        <dbReference type="EMBL" id="CAD5244378.1"/>
    </source>
</evidence>
<dbReference type="InterPro" id="IPR036938">
    <property type="entry name" value="PAP2/HPO_sf"/>
</dbReference>
<feature type="transmembrane region" description="Helical" evidence="1">
    <location>
        <begin position="114"/>
        <end position="134"/>
    </location>
</feature>
<dbReference type="GeneID" id="58918966"/>
<dbReference type="SUPFAM" id="SSF48317">
    <property type="entry name" value="Acid phosphatase/Vanadium-dependent haloperoxidase"/>
    <property type="match status" value="1"/>
</dbReference>
<keyword evidence="1" id="KW-0472">Membrane</keyword>
<name>A0A7G2DBI8_9EURY</name>
<dbReference type="GO" id="GO:0042392">
    <property type="term" value="F:sphingosine-1-phosphate phosphatase activity"/>
    <property type="evidence" value="ECO:0007669"/>
    <property type="project" value="TreeGrafter"/>
</dbReference>
<evidence type="ECO:0000256" key="1">
    <source>
        <dbReference type="SAM" id="Phobius"/>
    </source>
</evidence>
<organism evidence="3 4">
    <name type="scientific">Thermococcus camini</name>
    <dbReference type="NCBI Taxonomy" id="2016373"/>
    <lineage>
        <taxon>Archaea</taxon>
        <taxon>Methanobacteriati</taxon>
        <taxon>Methanobacteriota</taxon>
        <taxon>Thermococci</taxon>
        <taxon>Thermococcales</taxon>
        <taxon>Thermococcaceae</taxon>
        <taxon>Thermococcus</taxon>
    </lineage>
</organism>
<keyword evidence="1" id="KW-0812">Transmembrane</keyword>
<dbReference type="Pfam" id="PF01569">
    <property type="entry name" value="PAP2"/>
    <property type="match status" value="1"/>
</dbReference>
<dbReference type="PANTHER" id="PTHR14969:SF13">
    <property type="entry name" value="AT30094P"/>
    <property type="match status" value="1"/>
</dbReference>
<feature type="transmembrane region" description="Helical" evidence="1">
    <location>
        <begin position="167"/>
        <end position="185"/>
    </location>
</feature>
<dbReference type="SMART" id="SM00014">
    <property type="entry name" value="acidPPc"/>
    <property type="match status" value="1"/>
</dbReference>
<sequence length="190" mass="20856">MERVKFDAKFTALTAGVLIVLVLQATGLLHGINEWVNLKLPLVDTPLMNFLTAFGGDLFLIPVIGLSFYFDWRSGKVSPKTLAFVLSAIMGLAAVGALKFLFAEPRPIPYGSGIGAYAFPSGHTFRAAIIASYAADRWKKLAPLAWIYAVGIALTRLFLHVHWLGDVLFSLLFAPWLYLLLKSLLGGKFQ</sequence>
<reference evidence="3 4" key="1">
    <citation type="submission" date="2020-09" db="EMBL/GenBank/DDBJ databases">
        <authorList>
            <person name="Courtine D."/>
        </authorList>
    </citation>
    <scope>NUCLEOTIDE SEQUENCE [LARGE SCALE GENOMIC DNA]</scope>
    <source>
        <strain evidence="3 4">IRI35c</strain>
    </source>
</reference>
<gene>
    <name evidence="3" type="ORF">TIRI35C_1224</name>
</gene>
<evidence type="ECO:0000259" key="2">
    <source>
        <dbReference type="SMART" id="SM00014"/>
    </source>
</evidence>